<evidence type="ECO:0000313" key="2">
    <source>
        <dbReference type="Proteomes" id="UP001230649"/>
    </source>
</evidence>
<evidence type="ECO:0000313" key="1">
    <source>
        <dbReference type="EMBL" id="KAJ9091255.1"/>
    </source>
</evidence>
<sequence>MTTVIQGPGGIFSVINSGSTFRVEVTVHCNDDGSTVSSTVTGSTLPPVTELDVQTVGTHTPPTTRAPSPIQSDDDHTPSIGATYLEAQSLYAGFGKQSDGSHSEVIVTKKPQIVILPTTRKDIVHDKGEIVYGKEGKELHYKDPIMLKGTVKATVVGKVVFCAGLHVSTEKVLDVIGELIVRNKCSLRASAQVDLSKSPNSLFEPPVFMYNDAKMFVQEGTYPFRTTPVLKQSASIVPIKPEQ</sequence>
<reference evidence="1" key="1">
    <citation type="submission" date="2023-04" db="EMBL/GenBank/DDBJ databases">
        <title>Draft Genome sequencing of Naganishia species isolated from polar environments using Oxford Nanopore Technology.</title>
        <authorList>
            <person name="Leo P."/>
            <person name="Venkateswaran K."/>
        </authorList>
    </citation>
    <scope>NUCLEOTIDE SEQUENCE</scope>
    <source>
        <strain evidence="1">MNA-CCFEE 5262</strain>
    </source>
</reference>
<name>A0ACC2UW11_9TREE</name>
<protein>
    <submittedName>
        <fullName evidence="1">Uncharacterized protein</fullName>
    </submittedName>
</protein>
<proteinExistence type="predicted"/>
<dbReference type="EMBL" id="JASBWS010000206">
    <property type="protein sequence ID" value="KAJ9091255.1"/>
    <property type="molecule type" value="Genomic_DNA"/>
</dbReference>
<comment type="caution">
    <text evidence="1">The sequence shown here is derived from an EMBL/GenBank/DDBJ whole genome shotgun (WGS) entry which is preliminary data.</text>
</comment>
<dbReference type="Proteomes" id="UP001230649">
    <property type="component" value="Unassembled WGS sequence"/>
</dbReference>
<keyword evidence="2" id="KW-1185">Reference proteome</keyword>
<organism evidence="1 2">
    <name type="scientific">Naganishia adeliensis</name>
    <dbReference type="NCBI Taxonomy" id="92952"/>
    <lineage>
        <taxon>Eukaryota</taxon>
        <taxon>Fungi</taxon>
        <taxon>Dikarya</taxon>
        <taxon>Basidiomycota</taxon>
        <taxon>Agaricomycotina</taxon>
        <taxon>Tremellomycetes</taxon>
        <taxon>Filobasidiales</taxon>
        <taxon>Filobasidiaceae</taxon>
        <taxon>Naganishia</taxon>
    </lineage>
</organism>
<accession>A0ACC2UW11</accession>
<gene>
    <name evidence="1" type="ORF">QFC20_007684</name>
</gene>